<dbReference type="GO" id="GO:0003998">
    <property type="term" value="F:acylphosphatase activity"/>
    <property type="evidence" value="ECO:0007669"/>
    <property type="project" value="UniProtKB-EC"/>
</dbReference>
<keyword evidence="8" id="KW-1185">Reference proteome</keyword>
<dbReference type="SUPFAM" id="SSF54975">
    <property type="entry name" value="Acylphosphatase/BLUF domain-like"/>
    <property type="match status" value="1"/>
</dbReference>
<reference evidence="7 8" key="1">
    <citation type="submission" date="2016-06" db="EMBL/GenBank/DDBJ databases">
        <title>Respiratory ammonification of nitrate coupled to the oxidation of elemental sulfur in deep-sea autotrophic thermophilic bacteria.</title>
        <authorList>
            <person name="Slobodkina G.B."/>
            <person name="Mardanov A.V."/>
            <person name="Ravin N.V."/>
            <person name="Frolova A.A."/>
            <person name="Viryasiv M.B."/>
            <person name="Chernyh N.A."/>
            <person name="Bonch-Osmolovskaya E.A."/>
            <person name="Slobodkin A.I."/>
        </authorList>
    </citation>
    <scope>NUCLEOTIDE SEQUENCE [LARGE SCALE GENOMIC DNA]</scope>
    <source>
        <strain evidence="7 8">S69</strain>
    </source>
</reference>
<dbReference type="Proteomes" id="UP000093080">
    <property type="component" value="Unassembled WGS sequence"/>
</dbReference>
<evidence type="ECO:0000256" key="4">
    <source>
        <dbReference type="PROSITE-ProRule" id="PRU00520"/>
    </source>
</evidence>
<dbReference type="InterPro" id="IPR036046">
    <property type="entry name" value="Acylphosphatase-like_dom_sf"/>
</dbReference>
<feature type="active site" evidence="4">
    <location>
        <position position="24"/>
    </location>
</feature>
<sequence length="97" mass="10830">MTTQSDKKAVHAFISGKVQGVFYRSSTCDEATGLGLEGWVKNLPDGRVELFAQGPAELVDRLLEWCKVGPPAARVDNIELEVVEPKDEYTSFEVRFR</sequence>
<evidence type="ECO:0000256" key="5">
    <source>
        <dbReference type="RuleBase" id="RU004168"/>
    </source>
</evidence>
<dbReference type="PROSITE" id="PS00151">
    <property type="entry name" value="ACYLPHOSPHATASE_2"/>
    <property type="match status" value="1"/>
</dbReference>
<dbReference type="InterPro" id="IPR020456">
    <property type="entry name" value="Acylphosphatase"/>
</dbReference>
<dbReference type="PROSITE" id="PS51160">
    <property type="entry name" value="ACYLPHOSPHATASE_3"/>
    <property type="match status" value="1"/>
</dbReference>
<dbReference type="InterPro" id="IPR017968">
    <property type="entry name" value="Acylphosphatase_CS"/>
</dbReference>
<dbReference type="RefSeq" id="WP_067619361.1">
    <property type="nucleotide sequence ID" value="NZ_MAGO01000009.1"/>
</dbReference>
<protein>
    <recommendedName>
        <fullName evidence="2 4">acylphosphatase</fullName>
        <ecNumber evidence="2 4">3.6.1.7</ecNumber>
    </recommendedName>
</protein>
<gene>
    <name evidence="7" type="ORF">DBT_1875</name>
</gene>
<feature type="domain" description="Acylphosphatase-like" evidence="6">
    <location>
        <begin position="9"/>
        <end position="96"/>
    </location>
</feature>
<evidence type="ECO:0000256" key="3">
    <source>
        <dbReference type="ARBA" id="ARBA00047645"/>
    </source>
</evidence>
<comment type="caution">
    <text evidence="7">The sequence shown here is derived from an EMBL/GenBank/DDBJ whole genome shotgun (WGS) entry which is preliminary data.</text>
</comment>
<dbReference type="AlphaFoldDB" id="A0A1B9F4R7"/>
<comment type="catalytic activity">
    <reaction evidence="3 4">
        <text>an acyl phosphate + H2O = a carboxylate + phosphate + H(+)</text>
        <dbReference type="Rhea" id="RHEA:14965"/>
        <dbReference type="ChEBI" id="CHEBI:15377"/>
        <dbReference type="ChEBI" id="CHEBI:15378"/>
        <dbReference type="ChEBI" id="CHEBI:29067"/>
        <dbReference type="ChEBI" id="CHEBI:43474"/>
        <dbReference type="ChEBI" id="CHEBI:59918"/>
        <dbReference type="EC" id="3.6.1.7"/>
    </reaction>
</comment>
<evidence type="ECO:0000313" key="7">
    <source>
        <dbReference type="EMBL" id="OCC14815.1"/>
    </source>
</evidence>
<organism evidence="7 8">
    <name type="scientific">Dissulfuribacter thermophilus</name>
    <dbReference type="NCBI Taxonomy" id="1156395"/>
    <lineage>
        <taxon>Bacteria</taxon>
        <taxon>Pseudomonadati</taxon>
        <taxon>Thermodesulfobacteriota</taxon>
        <taxon>Dissulfuribacteria</taxon>
        <taxon>Dissulfuribacterales</taxon>
        <taxon>Dissulfuribacteraceae</taxon>
        <taxon>Dissulfuribacter</taxon>
    </lineage>
</organism>
<evidence type="ECO:0000259" key="6">
    <source>
        <dbReference type="PROSITE" id="PS51160"/>
    </source>
</evidence>
<comment type="similarity">
    <text evidence="1 5">Belongs to the acylphosphatase family.</text>
</comment>
<dbReference type="PRINTS" id="PR00112">
    <property type="entry name" value="ACYLPHPHTASE"/>
</dbReference>
<name>A0A1B9F4R7_9BACT</name>
<accession>A0A1B9F4R7</accession>
<dbReference type="Gene3D" id="3.30.70.100">
    <property type="match status" value="1"/>
</dbReference>
<dbReference type="EC" id="3.6.1.7" evidence="2 4"/>
<dbReference type="PANTHER" id="PTHR47268:SF4">
    <property type="entry name" value="ACYLPHOSPHATASE"/>
    <property type="match status" value="1"/>
</dbReference>
<evidence type="ECO:0000256" key="1">
    <source>
        <dbReference type="ARBA" id="ARBA00005614"/>
    </source>
</evidence>
<evidence type="ECO:0000256" key="2">
    <source>
        <dbReference type="ARBA" id="ARBA00012150"/>
    </source>
</evidence>
<dbReference type="PATRIC" id="fig|1156395.6.peg.1889"/>
<dbReference type="Pfam" id="PF00708">
    <property type="entry name" value="Acylphosphatase"/>
    <property type="match status" value="1"/>
</dbReference>
<feature type="active site" evidence="4">
    <location>
        <position position="42"/>
    </location>
</feature>
<proteinExistence type="inferred from homology"/>
<keyword evidence="4 7" id="KW-0378">Hydrolase</keyword>
<dbReference type="EMBL" id="MAGO01000009">
    <property type="protein sequence ID" value="OCC14815.1"/>
    <property type="molecule type" value="Genomic_DNA"/>
</dbReference>
<dbReference type="PANTHER" id="PTHR47268">
    <property type="entry name" value="ACYLPHOSPHATASE"/>
    <property type="match status" value="1"/>
</dbReference>
<dbReference type="OrthoDB" id="5295388at2"/>
<evidence type="ECO:0000313" key="8">
    <source>
        <dbReference type="Proteomes" id="UP000093080"/>
    </source>
</evidence>
<dbReference type="STRING" id="1156395.DBT_1875"/>
<dbReference type="InterPro" id="IPR001792">
    <property type="entry name" value="Acylphosphatase-like_dom"/>
</dbReference>